<protein>
    <submittedName>
        <fullName evidence="1">Uncharacterized protein</fullName>
    </submittedName>
</protein>
<accession>A0AAD7W784</accession>
<comment type="caution">
    <text evidence="1">The sequence shown here is derived from an EMBL/GenBank/DDBJ whole genome shotgun (WGS) entry which is preliminary data.</text>
</comment>
<organism evidence="1 2">
    <name type="scientific">Aldrovandia affinis</name>
    <dbReference type="NCBI Taxonomy" id="143900"/>
    <lineage>
        <taxon>Eukaryota</taxon>
        <taxon>Metazoa</taxon>
        <taxon>Chordata</taxon>
        <taxon>Craniata</taxon>
        <taxon>Vertebrata</taxon>
        <taxon>Euteleostomi</taxon>
        <taxon>Actinopterygii</taxon>
        <taxon>Neopterygii</taxon>
        <taxon>Teleostei</taxon>
        <taxon>Notacanthiformes</taxon>
        <taxon>Halosauridae</taxon>
        <taxon>Aldrovandia</taxon>
    </lineage>
</organism>
<evidence type="ECO:0000313" key="1">
    <source>
        <dbReference type="EMBL" id="KAJ8385454.1"/>
    </source>
</evidence>
<dbReference type="Proteomes" id="UP001221898">
    <property type="component" value="Unassembled WGS sequence"/>
</dbReference>
<keyword evidence="2" id="KW-1185">Reference proteome</keyword>
<proteinExistence type="predicted"/>
<sequence>MLSVQRDNVMIGPVYDMLHMVWKTYHFSPKSMRELKALGADLGVNVLVPSGVKGTRWLPHVSRALETFLRPGKDDHGQFTAVYCHMDHLAGSSANADIAGRARKVSLFV</sequence>
<name>A0AAD7W784_9TELE</name>
<evidence type="ECO:0000313" key="2">
    <source>
        <dbReference type="Proteomes" id="UP001221898"/>
    </source>
</evidence>
<reference evidence="1" key="1">
    <citation type="journal article" date="2023" name="Science">
        <title>Genome structures resolve the early diversification of teleost fishes.</title>
        <authorList>
            <person name="Parey E."/>
            <person name="Louis A."/>
            <person name="Montfort J."/>
            <person name="Bouchez O."/>
            <person name="Roques C."/>
            <person name="Iampietro C."/>
            <person name="Lluch J."/>
            <person name="Castinel A."/>
            <person name="Donnadieu C."/>
            <person name="Desvignes T."/>
            <person name="Floi Bucao C."/>
            <person name="Jouanno E."/>
            <person name="Wen M."/>
            <person name="Mejri S."/>
            <person name="Dirks R."/>
            <person name="Jansen H."/>
            <person name="Henkel C."/>
            <person name="Chen W.J."/>
            <person name="Zahm M."/>
            <person name="Cabau C."/>
            <person name="Klopp C."/>
            <person name="Thompson A.W."/>
            <person name="Robinson-Rechavi M."/>
            <person name="Braasch I."/>
            <person name="Lecointre G."/>
            <person name="Bobe J."/>
            <person name="Postlethwait J.H."/>
            <person name="Berthelot C."/>
            <person name="Roest Crollius H."/>
            <person name="Guiguen Y."/>
        </authorList>
    </citation>
    <scope>NUCLEOTIDE SEQUENCE</scope>
    <source>
        <strain evidence="1">NC1722</strain>
    </source>
</reference>
<dbReference type="AlphaFoldDB" id="A0AAD7W784"/>
<gene>
    <name evidence="1" type="ORF">AAFF_G00189060</name>
</gene>
<dbReference type="EMBL" id="JAINUG010000250">
    <property type="protein sequence ID" value="KAJ8385454.1"/>
    <property type="molecule type" value="Genomic_DNA"/>
</dbReference>